<feature type="region of interest" description="Disordered" evidence="1">
    <location>
        <begin position="68"/>
        <end position="91"/>
    </location>
</feature>
<keyword evidence="2" id="KW-1133">Transmembrane helix</keyword>
<accession>A0A7V7RQ03</accession>
<protein>
    <recommendedName>
        <fullName evidence="5">Swarming motility protein SwrB</fullName>
    </recommendedName>
</protein>
<dbReference type="OrthoDB" id="1708317at2"/>
<evidence type="ECO:0000256" key="1">
    <source>
        <dbReference type="SAM" id="MobiDB-lite"/>
    </source>
</evidence>
<evidence type="ECO:0000313" key="3">
    <source>
        <dbReference type="EMBL" id="KAB2335444.1"/>
    </source>
</evidence>
<evidence type="ECO:0008006" key="5">
    <source>
        <dbReference type="Google" id="ProtNLM"/>
    </source>
</evidence>
<keyword evidence="4" id="KW-1185">Reference proteome</keyword>
<dbReference type="Proteomes" id="UP000441354">
    <property type="component" value="Unassembled WGS sequence"/>
</dbReference>
<feature type="compositionally biased region" description="Basic and acidic residues" evidence="1">
    <location>
        <begin position="80"/>
        <end position="91"/>
    </location>
</feature>
<sequence>MTVMLLVISLFLNILAFVAIINLYMRQTRLIESEKNQAKATEEMEEIISTYLTQMKEENDEFLQKLSDLHTPNKAPAKTSAEKTENKRAEPLKDLEDPPAFQARIGKASMYQAAKVYQQNKAASDNSKAAIKDEPASENGKLTIKDETANQNVQPDAEKDIHSEAEEIIDTTQTPQPTLLSQALVLKNLGLTNDEIAKKLNKGKTEIQLLLKFHEKQ</sequence>
<keyword evidence="2" id="KW-0472">Membrane</keyword>
<feature type="transmembrane region" description="Helical" evidence="2">
    <location>
        <begin position="6"/>
        <end position="25"/>
    </location>
</feature>
<evidence type="ECO:0000313" key="4">
    <source>
        <dbReference type="Proteomes" id="UP000441354"/>
    </source>
</evidence>
<dbReference type="RefSeq" id="WP_151572084.1">
    <property type="nucleotide sequence ID" value="NZ_WBOT01000001.1"/>
</dbReference>
<dbReference type="EMBL" id="WBOT01000001">
    <property type="protein sequence ID" value="KAB2335444.1"/>
    <property type="molecule type" value="Genomic_DNA"/>
</dbReference>
<evidence type="ECO:0000256" key="2">
    <source>
        <dbReference type="SAM" id="Phobius"/>
    </source>
</evidence>
<organism evidence="3 4">
    <name type="scientific">Bacillus mesophilum</name>
    <dbReference type="NCBI Taxonomy" id="1071718"/>
    <lineage>
        <taxon>Bacteria</taxon>
        <taxon>Bacillati</taxon>
        <taxon>Bacillota</taxon>
        <taxon>Bacilli</taxon>
        <taxon>Bacillales</taxon>
        <taxon>Bacillaceae</taxon>
        <taxon>Bacillus</taxon>
    </lineage>
</organism>
<feature type="region of interest" description="Disordered" evidence="1">
    <location>
        <begin position="123"/>
        <end position="155"/>
    </location>
</feature>
<comment type="caution">
    <text evidence="3">The sequence shown here is derived from an EMBL/GenBank/DDBJ whole genome shotgun (WGS) entry which is preliminary data.</text>
</comment>
<keyword evidence="2" id="KW-0812">Transmembrane</keyword>
<gene>
    <name evidence="3" type="ORF">F7732_02410</name>
</gene>
<proteinExistence type="predicted"/>
<reference evidence="3 4" key="1">
    <citation type="journal article" date="2014" name="Arch. Microbiol.">
        <title>Bacillus mesophilum sp. nov., strain IITR-54T, a novel 4-chlorobiphenyl dechlorinating bacterium.</title>
        <authorList>
            <person name="Manickam N."/>
            <person name="Singh N.K."/>
            <person name="Bajaj A."/>
            <person name="Kumar R.M."/>
            <person name="Kaur G."/>
            <person name="Kaur N."/>
            <person name="Bala M."/>
            <person name="Kumar A."/>
            <person name="Mayilraj S."/>
        </authorList>
    </citation>
    <scope>NUCLEOTIDE SEQUENCE [LARGE SCALE GENOMIC DNA]</scope>
    <source>
        <strain evidence="3 4">IITR-54</strain>
    </source>
</reference>
<name>A0A7V7RQ03_9BACI</name>
<dbReference type="AlphaFoldDB" id="A0A7V7RQ03"/>